<proteinExistence type="predicted"/>
<evidence type="ECO:0000313" key="1">
    <source>
        <dbReference type="EMBL" id="MCI60155.1"/>
    </source>
</evidence>
<accession>A0A392TJN9</accession>
<name>A0A392TJN9_9FABA</name>
<comment type="caution">
    <text evidence="1">The sequence shown here is derived from an EMBL/GenBank/DDBJ whole genome shotgun (WGS) entry which is preliminary data.</text>
</comment>
<keyword evidence="2" id="KW-1185">Reference proteome</keyword>
<protein>
    <submittedName>
        <fullName evidence="1">Uncharacterized protein</fullName>
    </submittedName>
</protein>
<dbReference type="EMBL" id="LXQA010576428">
    <property type="protein sequence ID" value="MCI60155.1"/>
    <property type="molecule type" value="Genomic_DNA"/>
</dbReference>
<dbReference type="Proteomes" id="UP000265520">
    <property type="component" value="Unassembled WGS sequence"/>
</dbReference>
<sequence length="25" mass="2909">MGLWRVAPFIQNEQEFSLAFARRAA</sequence>
<organism evidence="1 2">
    <name type="scientific">Trifolium medium</name>
    <dbReference type="NCBI Taxonomy" id="97028"/>
    <lineage>
        <taxon>Eukaryota</taxon>
        <taxon>Viridiplantae</taxon>
        <taxon>Streptophyta</taxon>
        <taxon>Embryophyta</taxon>
        <taxon>Tracheophyta</taxon>
        <taxon>Spermatophyta</taxon>
        <taxon>Magnoliopsida</taxon>
        <taxon>eudicotyledons</taxon>
        <taxon>Gunneridae</taxon>
        <taxon>Pentapetalae</taxon>
        <taxon>rosids</taxon>
        <taxon>fabids</taxon>
        <taxon>Fabales</taxon>
        <taxon>Fabaceae</taxon>
        <taxon>Papilionoideae</taxon>
        <taxon>50 kb inversion clade</taxon>
        <taxon>NPAAA clade</taxon>
        <taxon>Hologalegina</taxon>
        <taxon>IRL clade</taxon>
        <taxon>Trifolieae</taxon>
        <taxon>Trifolium</taxon>
    </lineage>
</organism>
<reference evidence="1 2" key="1">
    <citation type="journal article" date="2018" name="Front. Plant Sci.">
        <title>Red Clover (Trifolium pratense) and Zigzag Clover (T. medium) - A Picture of Genomic Similarities and Differences.</title>
        <authorList>
            <person name="Dluhosova J."/>
            <person name="Istvanek J."/>
            <person name="Nedelnik J."/>
            <person name="Repkova J."/>
        </authorList>
    </citation>
    <scope>NUCLEOTIDE SEQUENCE [LARGE SCALE GENOMIC DNA]</scope>
    <source>
        <strain evidence="2">cv. 10/8</strain>
        <tissue evidence="1">Leaf</tissue>
    </source>
</reference>
<feature type="non-terminal residue" evidence="1">
    <location>
        <position position="25"/>
    </location>
</feature>
<dbReference type="AlphaFoldDB" id="A0A392TJN9"/>
<evidence type="ECO:0000313" key="2">
    <source>
        <dbReference type="Proteomes" id="UP000265520"/>
    </source>
</evidence>